<gene>
    <name evidence="8" type="ORF">EJB05_31689</name>
</gene>
<reference evidence="8 9" key="1">
    <citation type="journal article" date="2019" name="Sci. Rep.">
        <title>A high-quality genome of Eragrostis curvula grass provides insights into Poaceae evolution and supports new strategies to enhance forage quality.</title>
        <authorList>
            <person name="Carballo J."/>
            <person name="Santos B.A.C.M."/>
            <person name="Zappacosta D."/>
            <person name="Garbus I."/>
            <person name="Selva J.P."/>
            <person name="Gallo C.A."/>
            <person name="Diaz A."/>
            <person name="Albertini E."/>
            <person name="Caccamo M."/>
            <person name="Echenique V."/>
        </authorList>
    </citation>
    <scope>NUCLEOTIDE SEQUENCE [LARGE SCALE GENOMIC DNA]</scope>
    <source>
        <strain evidence="9">cv. Victoria</strain>
        <tissue evidence="8">Leaf</tissue>
    </source>
</reference>
<evidence type="ECO:0000256" key="3">
    <source>
        <dbReference type="ARBA" id="ARBA00022824"/>
    </source>
</evidence>
<feature type="non-terminal residue" evidence="8">
    <location>
        <position position="1"/>
    </location>
</feature>
<evidence type="ECO:0000256" key="1">
    <source>
        <dbReference type="ARBA" id="ARBA00004477"/>
    </source>
</evidence>
<dbReference type="EMBL" id="RWGY01000026">
    <property type="protein sequence ID" value="TVU22013.1"/>
    <property type="molecule type" value="Genomic_DNA"/>
</dbReference>
<keyword evidence="5 6" id="KW-0472">Membrane</keyword>
<comment type="caution">
    <text evidence="8">The sequence shown here is derived from an EMBL/GenBank/DDBJ whole genome shotgun (WGS) entry which is preliminary data.</text>
</comment>
<evidence type="ECO:0000256" key="2">
    <source>
        <dbReference type="ARBA" id="ARBA00022692"/>
    </source>
</evidence>
<accession>A0A5J9UE68</accession>
<feature type="transmembrane region" description="Helical" evidence="6">
    <location>
        <begin position="149"/>
        <end position="168"/>
    </location>
</feature>
<organism evidence="8 9">
    <name type="scientific">Eragrostis curvula</name>
    <name type="common">weeping love grass</name>
    <dbReference type="NCBI Taxonomy" id="38414"/>
    <lineage>
        <taxon>Eukaryota</taxon>
        <taxon>Viridiplantae</taxon>
        <taxon>Streptophyta</taxon>
        <taxon>Embryophyta</taxon>
        <taxon>Tracheophyta</taxon>
        <taxon>Spermatophyta</taxon>
        <taxon>Magnoliopsida</taxon>
        <taxon>Liliopsida</taxon>
        <taxon>Poales</taxon>
        <taxon>Poaceae</taxon>
        <taxon>PACMAD clade</taxon>
        <taxon>Chloridoideae</taxon>
        <taxon>Eragrostideae</taxon>
        <taxon>Eragrostidinae</taxon>
        <taxon>Eragrostis</taxon>
    </lineage>
</organism>
<evidence type="ECO:0000256" key="5">
    <source>
        <dbReference type="ARBA" id="ARBA00023136"/>
    </source>
</evidence>
<feature type="domain" description="Reticulon" evidence="7">
    <location>
        <begin position="117"/>
        <end position="303"/>
    </location>
</feature>
<dbReference type="Pfam" id="PF02453">
    <property type="entry name" value="Reticulon"/>
    <property type="match status" value="1"/>
</dbReference>
<dbReference type="PANTHER" id="PTHR10994:SF142">
    <property type="entry name" value="RETICULON-LIKE PROTEIN"/>
    <property type="match status" value="1"/>
</dbReference>
<keyword evidence="4 6" id="KW-1133">Transmembrane helix</keyword>
<evidence type="ECO:0000313" key="9">
    <source>
        <dbReference type="Proteomes" id="UP000324897"/>
    </source>
</evidence>
<proteinExistence type="predicted"/>
<keyword evidence="2 6" id="KW-0812">Transmembrane</keyword>
<dbReference type="GO" id="GO:0009617">
    <property type="term" value="P:response to bacterium"/>
    <property type="evidence" value="ECO:0007669"/>
    <property type="project" value="InterPro"/>
</dbReference>
<dbReference type="AlphaFoldDB" id="A0A5J9UE68"/>
<dbReference type="InterPro" id="IPR045064">
    <property type="entry name" value="Reticulon-like"/>
</dbReference>
<protein>
    <recommendedName>
        <fullName evidence="6">Reticulon-like protein</fullName>
    </recommendedName>
</protein>
<evidence type="ECO:0000256" key="6">
    <source>
        <dbReference type="RuleBase" id="RU363132"/>
    </source>
</evidence>
<dbReference type="GO" id="GO:0005789">
    <property type="term" value="C:endoplasmic reticulum membrane"/>
    <property type="evidence" value="ECO:0007669"/>
    <property type="project" value="UniProtKB-SubCell"/>
</dbReference>
<keyword evidence="3 6" id="KW-0256">Endoplasmic reticulum</keyword>
<dbReference type="InterPro" id="IPR003388">
    <property type="entry name" value="Reticulon"/>
</dbReference>
<keyword evidence="9" id="KW-1185">Reference proteome</keyword>
<dbReference type="PANTHER" id="PTHR10994">
    <property type="entry name" value="RETICULON"/>
    <property type="match status" value="1"/>
</dbReference>
<evidence type="ECO:0000259" key="7">
    <source>
        <dbReference type="PROSITE" id="PS50845"/>
    </source>
</evidence>
<feature type="transmembrane region" description="Helical" evidence="6">
    <location>
        <begin position="126"/>
        <end position="143"/>
    </location>
</feature>
<dbReference type="PROSITE" id="PS50845">
    <property type="entry name" value="RETICULON"/>
    <property type="match status" value="1"/>
</dbReference>
<name>A0A5J9UE68_9POAL</name>
<evidence type="ECO:0000256" key="4">
    <source>
        <dbReference type="ARBA" id="ARBA00022989"/>
    </source>
</evidence>
<dbReference type="Proteomes" id="UP000324897">
    <property type="component" value="Unassembled WGS sequence"/>
</dbReference>
<dbReference type="OrthoDB" id="567788at2759"/>
<sequence length="303" mass="34019">MLGAKLCFALPGTGRLLDHPIRKHARAIRSWLSYFYEWSRLLKQEQKWQRQCTCIGYRSSLAGKGRSMRPWVGAEVGYSVCPLLQLRRCIICDSCKAGLSMAAELIACLFDGLMDAAADIILWRDTKVSASILVAATAAWFLFEVAEYHFFSLVCYAAMIGMLVFFIWTNAAAFFNLPVPRIPETLLSERTTRQVTVALHSRLTRLAYKLYDVACGKDLITFLLTVLALYIASVIADCFSSLTLLYLVVLGTMTLPALYERYEIEIDHLVARGVHDLRSHFAEMDSGVLRKIPRGTGAAAKHY</sequence>
<comment type="subcellular location">
    <subcellularLocation>
        <location evidence="1 6">Endoplasmic reticulum membrane</location>
        <topology evidence="1 6">Multi-pass membrane protein</topology>
    </subcellularLocation>
</comment>
<evidence type="ECO:0000313" key="8">
    <source>
        <dbReference type="EMBL" id="TVU22013.1"/>
    </source>
</evidence>
<dbReference type="Gramene" id="TVU22013">
    <property type="protein sequence ID" value="TVU22013"/>
    <property type="gene ID" value="EJB05_31689"/>
</dbReference>